<evidence type="ECO:0008006" key="3">
    <source>
        <dbReference type="Google" id="ProtNLM"/>
    </source>
</evidence>
<accession>A0A2P2PYL0</accession>
<feature type="region of interest" description="Disordered" evidence="1">
    <location>
        <begin position="1"/>
        <end position="30"/>
    </location>
</feature>
<evidence type="ECO:0000256" key="1">
    <source>
        <dbReference type="SAM" id="MobiDB-lite"/>
    </source>
</evidence>
<reference evidence="2" key="1">
    <citation type="submission" date="2018-02" db="EMBL/GenBank/DDBJ databases">
        <title>Rhizophora mucronata_Transcriptome.</title>
        <authorList>
            <person name="Meera S.P."/>
            <person name="Sreeshan A."/>
            <person name="Augustine A."/>
        </authorList>
    </citation>
    <scope>NUCLEOTIDE SEQUENCE</scope>
    <source>
        <tissue evidence="2">Leaf</tissue>
    </source>
</reference>
<proteinExistence type="predicted"/>
<dbReference type="EMBL" id="GGEC01079334">
    <property type="protein sequence ID" value="MBX59818.1"/>
    <property type="molecule type" value="Transcribed_RNA"/>
</dbReference>
<evidence type="ECO:0000313" key="2">
    <source>
        <dbReference type="EMBL" id="MBX59818.1"/>
    </source>
</evidence>
<name>A0A2P2PYL0_RHIMU</name>
<organism evidence="2">
    <name type="scientific">Rhizophora mucronata</name>
    <name type="common">Asiatic mangrove</name>
    <dbReference type="NCBI Taxonomy" id="61149"/>
    <lineage>
        <taxon>Eukaryota</taxon>
        <taxon>Viridiplantae</taxon>
        <taxon>Streptophyta</taxon>
        <taxon>Embryophyta</taxon>
        <taxon>Tracheophyta</taxon>
        <taxon>Spermatophyta</taxon>
        <taxon>Magnoliopsida</taxon>
        <taxon>eudicotyledons</taxon>
        <taxon>Gunneridae</taxon>
        <taxon>Pentapetalae</taxon>
        <taxon>rosids</taxon>
        <taxon>fabids</taxon>
        <taxon>Malpighiales</taxon>
        <taxon>Rhizophoraceae</taxon>
        <taxon>Rhizophora</taxon>
    </lineage>
</organism>
<sequence>MNLDHLPQHISTSSGHISEASVSDLYSGYL</sequence>
<protein>
    <recommendedName>
        <fullName evidence="3">Transposase</fullName>
    </recommendedName>
</protein>
<dbReference type="AlphaFoldDB" id="A0A2P2PYL0"/>